<proteinExistence type="predicted"/>
<protein>
    <submittedName>
        <fullName evidence="1">Uncharacterized protein</fullName>
    </submittedName>
</protein>
<dbReference type="AlphaFoldDB" id="A0A841SLH7"/>
<evidence type="ECO:0000313" key="1">
    <source>
        <dbReference type="EMBL" id="MBB6569822.1"/>
    </source>
</evidence>
<sequence length="43" mass="4576">MTLRVLLANNHTTHAPAARPIAGAEGERGWRVLAEVPWAEGGV</sequence>
<evidence type="ECO:0000313" key="2">
    <source>
        <dbReference type="Proteomes" id="UP000553957"/>
    </source>
</evidence>
<comment type="caution">
    <text evidence="1">The sequence shown here is derived from an EMBL/GenBank/DDBJ whole genome shotgun (WGS) entry which is preliminary data.</text>
</comment>
<dbReference type="Proteomes" id="UP000553957">
    <property type="component" value="Unassembled WGS sequence"/>
</dbReference>
<organism evidence="1 2">
    <name type="scientific">Kribbella sandramycini</name>
    <dbReference type="NCBI Taxonomy" id="60450"/>
    <lineage>
        <taxon>Bacteria</taxon>
        <taxon>Bacillati</taxon>
        <taxon>Actinomycetota</taxon>
        <taxon>Actinomycetes</taxon>
        <taxon>Propionibacteriales</taxon>
        <taxon>Kribbellaceae</taxon>
        <taxon>Kribbella</taxon>
    </lineage>
</organism>
<accession>A0A841SLH7</accession>
<dbReference type="EMBL" id="JACHKF010000001">
    <property type="protein sequence ID" value="MBB6569822.1"/>
    <property type="molecule type" value="Genomic_DNA"/>
</dbReference>
<reference evidence="1 2" key="1">
    <citation type="submission" date="2020-08" db="EMBL/GenBank/DDBJ databases">
        <title>Sequencing the genomes of 1000 actinobacteria strains.</title>
        <authorList>
            <person name="Klenk H.-P."/>
        </authorList>
    </citation>
    <scope>NUCLEOTIDE SEQUENCE [LARGE SCALE GENOMIC DNA]</scope>
    <source>
        <strain evidence="1 2">DSM 15626</strain>
    </source>
</reference>
<name>A0A841SLH7_9ACTN</name>
<dbReference type="RefSeq" id="WP_272954573.1">
    <property type="nucleotide sequence ID" value="NZ_BAAAGT010000002.1"/>
</dbReference>
<gene>
    <name evidence="1" type="ORF">HNR71_005459</name>
</gene>